<dbReference type="AlphaFoldDB" id="A0A9W8K4V0"/>
<name>A0A9W8K4V0_9AGAR</name>
<comment type="caution">
    <text evidence="1">The sequence shown here is derived from an EMBL/GenBank/DDBJ whole genome shotgun (WGS) entry which is preliminary data.</text>
</comment>
<accession>A0A9W8K4V0</accession>
<dbReference type="EMBL" id="JANKHO010000274">
    <property type="protein sequence ID" value="KAJ3512203.1"/>
    <property type="molecule type" value="Genomic_DNA"/>
</dbReference>
<proteinExistence type="predicted"/>
<keyword evidence="2" id="KW-1185">Reference proteome</keyword>
<reference evidence="1" key="1">
    <citation type="submission" date="2022-07" db="EMBL/GenBank/DDBJ databases">
        <title>Genome Sequence of Agrocybe chaxingu.</title>
        <authorList>
            <person name="Buettner E."/>
        </authorList>
    </citation>
    <scope>NUCLEOTIDE SEQUENCE</scope>
    <source>
        <strain evidence="1">MP-N11</strain>
    </source>
</reference>
<organism evidence="1 2">
    <name type="scientific">Agrocybe chaxingu</name>
    <dbReference type="NCBI Taxonomy" id="84603"/>
    <lineage>
        <taxon>Eukaryota</taxon>
        <taxon>Fungi</taxon>
        <taxon>Dikarya</taxon>
        <taxon>Basidiomycota</taxon>
        <taxon>Agaricomycotina</taxon>
        <taxon>Agaricomycetes</taxon>
        <taxon>Agaricomycetidae</taxon>
        <taxon>Agaricales</taxon>
        <taxon>Agaricineae</taxon>
        <taxon>Strophariaceae</taxon>
        <taxon>Agrocybe</taxon>
    </lineage>
</organism>
<protein>
    <submittedName>
        <fullName evidence="1">Uncharacterized protein</fullName>
    </submittedName>
</protein>
<dbReference type="Proteomes" id="UP001148786">
    <property type="component" value="Unassembled WGS sequence"/>
</dbReference>
<sequence>MRAHVAQPDGTSNWRDRDAESSMATEELSLIIGFDNSDVDRQYHKKIAYPSKTEPYAERQEALDVAIGDNFATAISFDPDTHSTRPLMQINVRTSVAKMLDGGGSCLEMGGTYLSCVALRVWAGFRLKKFVGGGQRFELAARVRAQRGVPAYLVPSISLSPSPPTLSSTPSAGYDQTTAVNAWRWALHTSRGRRICVVVGACGGAEGQMEVRETRERGDDKGNG</sequence>
<evidence type="ECO:0000313" key="2">
    <source>
        <dbReference type="Proteomes" id="UP001148786"/>
    </source>
</evidence>
<gene>
    <name evidence="1" type="ORF">NLJ89_g3655</name>
</gene>
<evidence type="ECO:0000313" key="1">
    <source>
        <dbReference type="EMBL" id="KAJ3512203.1"/>
    </source>
</evidence>